<dbReference type="AlphaFoldDB" id="A0A8H7Z5P3"/>
<protein>
    <submittedName>
        <fullName evidence="1">Uncharacterized protein</fullName>
    </submittedName>
</protein>
<evidence type="ECO:0000313" key="2">
    <source>
        <dbReference type="Proteomes" id="UP000670092"/>
    </source>
</evidence>
<proteinExistence type="predicted"/>
<sequence length="82" mass="9365">MPRTLVLSPVTELVNVSHESDKANGALRNGYELSWLLWSSWGRWMYTIENPTFLSPAQQMPCLVLLPVLQLRNENSCGFFPL</sequence>
<dbReference type="Proteomes" id="UP000670092">
    <property type="component" value="Unassembled WGS sequence"/>
</dbReference>
<gene>
    <name evidence="1" type="ORF">I7I52_00295</name>
</gene>
<reference evidence="1 2" key="1">
    <citation type="submission" date="2021-01" db="EMBL/GenBank/DDBJ databases">
        <title>Chromosome-level genome assembly of a human fungal pathogen reveals clustering of transcriptionally co-regulated genes.</title>
        <authorList>
            <person name="Voorhies M."/>
            <person name="Cohen S."/>
            <person name="Shea T.P."/>
            <person name="Petrus S."/>
            <person name="Munoz J.F."/>
            <person name="Poplawski S."/>
            <person name="Goldman W.E."/>
            <person name="Michael T."/>
            <person name="Cuomo C.A."/>
            <person name="Sil A."/>
            <person name="Beyhan S."/>
        </authorList>
    </citation>
    <scope>NUCLEOTIDE SEQUENCE [LARGE SCALE GENOMIC DNA]</scope>
    <source>
        <strain evidence="1 2">G184AR</strain>
    </source>
</reference>
<organism evidence="1 2">
    <name type="scientific">Ajellomyces capsulatus</name>
    <name type="common">Darling's disease fungus</name>
    <name type="synonym">Histoplasma capsulatum</name>
    <dbReference type="NCBI Taxonomy" id="5037"/>
    <lineage>
        <taxon>Eukaryota</taxon>
        <taxon>Fungi</taxon>
        <taxon>Dikarya</taxon>
        <taxon>Ascomycota</taxon>
        <taxon>Pezizomycotina</taxon>
        <taxon>Eurotiomycetes</taxon>
        <taxon>Eurotiomycetidae</taxon>
        <taxon>Onygenales</taxon>
        <taxon>Ajellomycetaceae</taxon>
        <taxon>Histoplasma</taxon>
    </lineage>
</organism>
<evidence type="ECO:0000313" key="1">
    <source>
        <dbReference type="EMBL" id="KAG5302603.1"/>
    </source>
</evidence>
<accession>A0A8H7Z5P3</accession>
<comment type="caution">
    <text evidence="1">The sequence shown here is derived from an EMBL/GenBank/DDBJ whole genome shotgun (WGS) entry which is preliminary data.</text>
</comment>
<name>A0A8H7Z5P3_AJECA</name>
<dbReference type="EMBL" id="JAEVHI010000001">
    <property type="protein sequence ID" value="KAG5302603.1"/>
    <property type="molecule type" value="Genomic_DNA"/>
</dbReference>
<dbReference type="VEuPathDB" id="FungiDB:I7I52_00295"/>